<keyword evidence="9 13" id="KW-0798">TonB box</keyword>
<dbReference type="AlphaFoldDB" id="A0A2S6GJC4"/>
<dbReference type="Pfam" id="PF00593">
    <property type="entry name" value="TonB_dep_Rec_b-barrel"/>
    <property type="match status" value="1"/>
</dbReference>
<evidence type="ECO:0000256" key="9">
    <source>
        <dbReference type="ARBA" id="ARBA00023077"/>
    </source>
</evidence>
<dbReference type="Gene3D" id="2.170.130.10">
    <property type="entry name" value="TonB-dependent receptor, plug domain"/>
    <property type="match status" value="1"/>
</dbReference>
<dbReference type="GO" id="GO:0015344">
    <property type="term" value="F:siderophore uptake transmembrane transporter activity"/>
    <property type="evidence" value="ECO:0007669"/>
    <property type="project" value="TreeGrafter"/>
</dbReference>
<evidence type="ECO:0000256" key="2">
    <source>
        <dbReference type="ARBA" id="ARBA00022448"/>
    </source>
</evidence>
<evidence type="ECO:0000256" key="12">
    <source>
        <dbReference type="PROSITE-ProRule" id="PRU01360"/>
    </source>
</evidence>
<keyword evidence="2 12" id="KW-0813">Transport</keyword>
<dbReference type="EMBL" id="PTIY01000021">
    <property type="protein sequence ID" value="PPK65338.1"/>
    <property type="molecule type" value="Genomic_DNA"/>
</dbReference>
<accession>A0A2S6GJC4</accession>
<evidence type="ECO:0000256" key="4">
    <source>
        <dbReference type="ARBA" id="ARBA00022496"/>
    </source>
</evidence>
<dbReference type="InterPro" id="IPR039426">
    <property type="entry name" value="TonB-dep_rcpt-like"/>
</dbReference>
<dbReference type="Pfam" id="PF07660">
    <property type="entry name" value="STN"/>
    <property type="match status" value="1"/>
</dbReference>
<dbReference type="GO" id="GO:0009279">
    <property type="term" value="C:cell outer membrane"/>
    <property type="evidence" value="ECO:0007669"/>
    <property type="project" value="UniProtKB-SubCell"/>
</dbReference>
<dbReference type="Proteomes" id="UP000238071">
    <property type="component" value="Unassembled WGS sequence"/>
</dbReference>
<evidence type="ECO:0000256" key="13">
    <source>
        <dbReference type="RuleBase" id="RU003357"/>
    </source>
</evidence>
<evidence type="ECO:0000256" key="11">
    <source>
        <dbReference type="ARBA" id="ARBA00023237"/>
    </source>
</evidence>
<evidence type="ECO:0000256" key="10">
    <source>
        <dbReference type="ARBA" id="ARBA00023136"/>
    </source>
</evidence>
<dbReference type="InterPro" id="IPR037066">
    <property type="entry name" value="Plug_dom_sf"/>
</dbReference>
<sequence length="796" mass="87513">MKNTGTPALASGKGSKRARIVLHIGLVTLTAPMMIQANEASTSTAAGAVKAGSRNYNIAKQPLYSALSAFAEQAGIQFAYNAEMVKSLSSPGVQGHYSADAALQQILTGTGIGFRRTGPNTVTLEPNKSVKKPDAAPVVAAKKPPVDNSVFELGQMTVPSTPSGTLQSRDILSSVDIMNADKIENQNVLTSYDLFHRMPGVQITQFNQGTTTGKFSFRGFNGEGNINGVKLLIDGIPSNTNDGNMPFIDALFPLEIESIEVVRGTNDPRYGLHAIAGNANIFTRQGGNYAKGRVSYGSFDTHDVQTGLGYETGGFSQNYSVSYRATNGYRDHASSEKNGFSGKWFYTPESEKYKVGLIARWSDADAEEPGYLTLAQARANPTQSMPHNATDGGTRQVGQISGHLEVNVTDDLFWSTKSYANVFDDQRWVRYSAAESQQERLTNEVQYGGTTSLTYRPTISWLNDFSLETGFDIQQQDNKSRRYRNLNRIRTSQVRDQDFSFNVYGGYLQAMIKPFKWLKLTPGFRADTVGGDYTNKLNNQSYAVNDYGTIWQPKMGAVITPIEGYSLYGNWGRTFQVAVGTATFKTNPNPIDVAPSINEGWEVGLKLEPVDWAEGRVAYWQQTATNESSRVLNSANNDSTLIGATDRQGVDVQVKIKPVESVSVWTTYSLQEAIVAQPPSNPALTGTQIFNTPNYLFSGGIDYQITPKLKSSLWTTGQSSYYTDEANAKGKFGEYALLNLDLGYQVNKIVDLQFQVKNLADTYWEYVWYNTTVNQTMHSPGDGRAFYGAINVKYDL</sequence>
<dbReference type="InterPro" id="IPR012910">
    <property type="entry name" value="Plug_dom"/>
</dbReference>
<dbReference type="InterPro" id="IPR011662">
    <property type="entry name" value="Secretin/TonB_short_N"/>
</dbReference>
<dbReference type="InterPro" id="IPR000531">
    <property type="entry name" value="Beta-barrel_TonB"/>
</dbReference>
<dbReference type="PROSITE" id="PS52016">
    <property type="entry name" value="TONB_DEPENDENT_REC_3"/>
    <property type="match status" value="1"/>
</dbReference>
<keyword evidence="15" id="KW-0675">Receptor</keyword>
<comment type="subcellular location">
    <subcellularLocation>
        <location evidence="1 12">Cell outer membrane</location>
        <topology evidence="1 12">Multi-pass membrane protein</topology>
    </subcellularLocation>
</comment>
<evidence type="ECO:0000313" key="16">
    <source>
        <dbReference type="Proteomes" id="UP000238071"/>
    </source>
</evidence>
<evidence type="ECO:0000256" key="8">
    <source>
        <dbReference type="ARBA" id="ARBA00023065"/>
    </source>
</evidence>
<reference evidence="15 16" key="1">
    <citation type="submission" date="2018-02" db="EMBL/GenBank/DDBJ databases">
        <title>Subsurface microbial communities from deep shales in Ohio and West Virginia, USA.</title>
        <authorList>
            <person name="Wrighton K."/>
        </authorList>
    </citation>
    <scope>NUCLEOTIDE SEQUENCE [LARGE SCALE GENOMIC DNA]</scope>
    <source>
        <strain evidence="15 16">OWC-G53F</strain>
    </source>
</reference>
<keyword evidence="8" id="KW-0406">Ion transport</keyword>
<name>A0A2S6GJC4_9GAMM</name>
<keyword evidence="6" id="KW-0732">Signal</keyword>
<keyword evidence="7" id="KW-0408">Iron</keyword>
<dbReference type="RefSeq" id="WP_258076718.1">
    <property type="nucleotide sequence ID" value="NZ_PTIY01000021.1"/>
</dbReference>
<keyword evidence="4" id="KW-0410">Iron transport</keyword>
<comment type="similarity">
    <text evidence="12 13">Belongs to the TonB-dependent receptor family.</text>
</comment>
<keyword evidence="5 12" id="KW-0812">Transmembrane</keyword>
<keyword evidence="16" id="KW-1185">Reference proteome</keyword>
<dbReference type="InterPro" id="IPR036942">
    <property type="entry name" value="Beta-barrel_TonB_sf"/>
</dbReference>
<organism evidence="15 16">
    <name type="scientific">Methylobacter tundripaludum</name>
    <dbReference type="NCBI Taxonomy" id="173365"/>
    <lineage>
        <taxon>Bacteria</taxon>
        <taxon>Pseudomonadati</taxon>
        <taxon>Pseudomonadota</taxon>
        <taxon>Gammaproteobacteria</taxon>
        <taxon>Methylococcales</taxon>
        <taxon>Methylococcaceae</taxon>
        <taxon>Methylobacter</taxon>
    </lineage>
</organism>
<protein>
    <submittedName>
        <fullName evidence="15">Iron complex outermembrane receptor protein</fullName>
    </submittedName>
</protein>
<keyword evidence="3 12" id="KW-1134">Transmembrane beta strand</keyword>
<evidence type="ECO:0000256" key="7">
    <source>
        <dbReference type="ARBA" id="ARBA00023004"/>
    </source>
</evidence>
<evidence type="ECO:0000256" key="1">
    <source>
        <dbReference type="ARBA" id="ARBA00004571"/>
    </source>
</evidence>
<dbReference type="Gene3D" id="3.55.50.30">
    <property type="match status" value="1"/>
</dbReference>
<feature type="domain" description="Secretin/TonB short N-terminal" evidence="14">
    <location>
        <begin position="76"/>
        <end position="127"/>
    </location>
</feature>
<evidence type="ECO:0000313" key="15">
    <source>
        <dbReference type="EMBL" id="PPK65338.1"/>
    </source>
</evidence>
<keyword evidence="10 12" id="KW-0472">Membrane</keyword>
<dbReference type="PANTHER" id="PTHR32552:SF68">
    <property type="entry name" value="FERRICHROME OUTER MEMBRANE TRANSPORTER_PHAGE RECEPTOR"/>
    <property type="match status" value="1"/>
</dbReference>
<dbReference type="Gene3D" id="2.40.170.20">
    <property type="entry name" value="TonB-dependent receptor, beta-barrel domain"/>
    <property type="match status" value="1"/>
</dbReference>
<gene>
    <name evidence="15" type="ORF">B0F88_12126</name>
</gene>
<dbReference type="CDD" id="cd01347">
    <property type="entry name" value="ligand_gated_channel"/>
    <property type="match status" value="1"/>
</dbReference>
<dbReference type="SUPFAM" id="SSF56935">
    <property type="entry name" value="Porins"/>
    <property type="match status" value="1"/>
</dbReference>
<proteinExistence type="inferred from homology"/>
<evidence type="ECO:0000256" key="6">
    <source>
        <dbReference type="ARBA" id="ARBA00022729"/>
    </source>
</evidence>
<evidence type="ECO:0000256" key="5">
    <source>
        <dbReference type="ARBA" id="ARBA00022692"/>
    </source>
</evidence>
<dbReference type="SMART" id="SM00965">
    <property type="entry name" value="STN"/>
    <property type="match status" value="1"/>
</dbReference>
<dbReference type="PANTHER" id="PTHR32552">
    <property type="entry name" value="FERRICHROME IRON RECEPTOR-RELATED"/>
    <property type="match status" value="1"/>
</dbReference>
<evidence type="ECO:0000259" key="14">
    <source>
        <dbReference type="SMART" id="SM00965"/>
    </source>
</evidence>
<keyword evidence="11 12" id="KW-0998">Cell outer membrane</keyword>
<dbReference type="Pfam" id="PF07715">
    <property type="entry name" value="Plug"/>
    <property type="match status" value="1"/>
</dbReference>
<comment type="caution">
    <text evidence="15">The sequence shown here is derived from an EMBL/GenBank/DDBJ whole genome shotgun (WGS) entry which is preliminary data.</text>
</comment>
<evidence type="ECO:0000256" key="3">
    <source>
        <dbReference type="ARBA" id="ARBA00022452"/>
    </source>
</evidence>